<dbReference type="InterPro" id="IPR002160">
    <property type="entry name" value="Prot_inh_Kunz-lg"/>
</dbReference>
<dbReference type="Proteomes" id="UP000235145">
    <property type="component" value="Unassembled WGS sequence"/>
</dbReference>
<evidence type="ECO:0000256" key="1">
    <source>
        <dbReference type="ARBA" id="ARBA00005440"/>
    </source>
</evidence>
<protein>
    <submittedName>
        <fullName evidence="2">Uncharacterized protein</fullName>
    </submittedName>
</protein>
<gene>
    <name evidence="2" type="ORF">LSAT_V11C200091460</name>
</gene>
<keyword evidence="3" id="KW-1185">Reference proteome</keyword>
<reference evidence="2 3" key="1">
    <citation type="journal article" date="2017" name="Nat. Commun.">
        <title>Genome assembly with in vitro proximity ligation data and whole-genome triplication in lettuce.</title>
        <authorList>
            <person name="Reyes-Chin-Wo S."/>
            <person name="Wang Z."/>
            <person name="Yang X."/>
            <person name="Kozik A."/>
            <person name="Arikit S."/>
            <person name="Song C."/>
            <person name="Xia L."/>
            <person name="Froenicke L."/>
            <person name="Lavelle D.O."/>
            <person name="Truco M.J."/>
            <person name="Xia R."/>
            <person name="Zhu S."/>
            <person name="Xu C."/>
            <person name="Xu H."/>
            <person name="Xu X."/>
            <person name="Cox K."/>
            <person name="Korf I."/>
            <person name="Meyers B.C."/>
            <person name="Michelmore R.W."/>
        </authorList>
    </citation>
    <scope>NUCLEOTIDE SEQUENCE [LARGE SCALE GENOMIC DNA]</scope>
    <source>
        <strain evidence="3">cv. Salinas</strain>
        <tissue evidence="2">Seedlings</tissue>
    </source>
</reference>
<proteinExistence type="inferred from homology"/>
<sequence>MGQPSPTQLRDLDGNLVRSCTEYYILPVIRGTGGDLIPDSTRNVSCPLDVVQANHEVNNGMPLTFTPSNVWMLEEYDVQLIVTSHGVAGNPGQETINN</sequence>
<dbReference type="EMBL" id="NBSK02000002">
    <property type="protein sequence ID" value="KAJ0223340.1"/>
    <property type="molecule type" value="Genomic_DNA"/>
</dbReference>
<dbReference type="AlphaFoldDB" id="A0A9R1WDT8"/>
<comment type="caution">
    <text evidence="2">The sequence shown here is derived from an EMBL/GenBank/DDBJ whole genome shotgun (WGS) entry which is preliminary data.</text>
</comment>
<dbReference type="PRINTS" id="PR00291">
    <property type="entry name" value="KUNITZINHBTR"/>
</dbReference>
<organism evidence="2 3">
    <name type="scientific">Lactuca sativa</name>
    <name type="common">Garden lettuce</name>
    <dbReference type="NCBI Taxonomy" id="4236"/>
    <lineage>
        <taxon>Eukaryota</taxon>
        <taxon>Viridiplantae</taxon>
        <taxon>Streptophyta</taxon>
        <taxon>Embryophyta</taxon>
        <taxon>Tracheophyta</taxon>
        <taxon>Spermatophyta</taxon>
        <taxon>Magnoliopsida</taxon>
        <taxon>eudicotyledons</taxon>
        <taxon>Gunneridae</taxon>
        <taxon>Pentapetalae</taxon>
        <taxon>asterids</taxon>
        <taxon>campanulids</taxon>
        <taxon>Asterales</taxon>
        <taxon>Asteraceae</taxon>
        <taxon>Cichorioideae</taxon>
        <taxon>Cichorieae</taxon>
        <taxon>Lactucinae</taxon>
        <taxon>Lactuca</taxon>
    </lineage>
</organism>
<comment type="similarity">
    <text evidence="1">Belongs to the protease inhibitor I3 (leguminous Kunitz-type inhibitor) family.</text>
</comment>
<name>A0A9R1WDT8_LACSA</name>
<dbReference type="PROSITE" id="PS00283">
    <property type="entry name" value="SOYBEAN_KUNITZ"/>
    <property type="match status" value="1"/>
</dbReference>
<dbReference type="PANTHER" id="PTHR33107:SF5">
    <property type="entry name" value="KUNITZ TRYPSIN INHIBITOR 5"/>
    <property type="match status" value="1"/>
</dbReference>
<accession>A0A9R1WDT8</accession>
<dbReference type="SUPFAM" id="SSF50386">
    <property type="entry name" value="STI-like"/>
    <property type="match status" value="1"/>
</dbReference>
<dbReference type="GO" id="GO:0004866">
    <property type="term" value="F:endopeptidase inhibitor activity"/>
    <property type="evidence" value="ECO:0007669"/>
    <property type="project" value="InterPro"/>
</dbReference>
<dbReference type="Pfam" id="PF00197">
    <property type="entry name" value="Kunitz_legume"/>
    <property type="match status" value="1"/>
</dbReference>
<dbReference type="Gene3D" id="2.80.10.50">
    <property type="match status" value="1"/>
</dbReference>
<evidence type="ECO:0000313" key="2">
    <source>
        <dbReference type="EMBL" id="KAJ0223340.1"/>
    </source>
</evidence>
<dbReference type="InterPro" id="IPR011065">
    <property type="entry name" value="Kunitz_inhibitor_STI-like_sf"/>
</dbReference>
<dbReference type="PANTHER" id="PTHR33107">
    <property type="entry name" value="KUNITZ TRYPSIN INHIBITOR 2"/>
    <property type="match status" value="1"/>
</dbReference>
<evidence type="ECO:0000313" key="3">
    <source>
        <dbReference type="Proteomes" id="UP000235145"/>
    </source>
</evidence>